<feature type="binding site" evidence="4">
    <location>
        <position position="117"/>
    </location>
    <ligand>
        <name>ATP</name>
        <dbReference type="ChEBI" id="CHEBI:30616"/>
    </ligand>
</feature>
<dbReference type="PROSITE" id="PS00107">
    <property type="entry name" value="PROTEIN_KINASE_ATP"/>
    <property type="match status" value="1"/>
</dbReference>
<protein>
    <recommendedName>
        <fullName evidence="1">non-specific serine/threonine protein kinase</fullName>
        <ecNumber evidence="1">2.7.11.1</ecNumber>
    </recommendedName>
</protein>
<dbReference type="Gene3D" id="1.10.510.10">
    <property type="entry name" value="Transferase(Phosphotransferase) domain 1"/>
    <property type="match status" value="1"/>
</dbReference>
<dbReference type="EMBL" id="BSXU01002718">
    <property type="protein sequence ID" value="GMG39178.1"/>
    <property type="molecule type" value="Genomic_DNA"/>
</dbReference>
<dbReference type="InterPro" id="IPR011009">
    <property type="entry name" value="Kinase-like_dom_sf"/>
</dbReference>
<dbReference type="GO" id="GO:0004674">
    <property type="term" value="F:protein serine/threonine kinase activity"/>
    <property type="evidence" value="ECO:0007669"/>
    <property type="project" value="UniProtKB-EC"/>
</dbReference>
<evidence type="ECO:0000256" key="3">
    <source>
        <dbReference type="ARBA" id="ARBA00022840"/>
    </source>
</evidence>
<dbReference type="PROSITE" id="PS50011">
    <property type="entry name" value="PROTEIN_KINASE_DOM"/>
    <property type="match status" value="1"/>
</dbReference>
<evidence type="ECO:0000313" key="8">
    <source>
        <dbReference type="Proteomes" id="UP001165063"/>
    </source>
</evidence>
<dbReference type="InterPro" id="IPR017441">
    <property type="entry name" value="Protein_kinase_ATP_BS"/>
</dbReference>
<evidence type="ECO:0000256" key="5">
    <source>
        <dbReference type="SAM" id="MobiDB-lite"/>
    </source>
</evidence>
<feature type="compositionally biased region" description="Low complexity" evidence="5">
    <location>
        <begin position="418"/>
        <end position="428"/>
    </location>
</feature>
<evidence type="ECO:0000313" key="7">
    <source>
        <dbReference type="EMBL" id="GMG39178.1"/>
    </source>
</evidence>
<keyword evidence="8" id="KW-1185">Reference proteome</keyword>
<feature type="compositionally biased region" description="Polar residues" evidence="5">
    <location>
        <begin position="436"/>
        <end position="450"/>
    </location>
</feature>
<name>A0A9W6YZN7_AMBMO</name>
<accession>A0A9W6YZN7</accession>
<dbReference type="PANTHER" id="PTHR11909">
    <property type="entry name" value="CASEIN KINASE-RELATED"/>
    <property type="match status" value="1"/>
</dbReference>
<evidence type="ECO:0000256" key="2">
    <source>
        <dbReference type="ARBA" id="ARBA00022741"/>
    </source>
</evidence>
<sequence length="508" mass="57529">MSNVNIAALGQSATANSNQNTNLGLGLNNTNLTVSLSQHQAAATGNNNNTTNQNQNQNQRRTTYQTNTTNSTNSTTSGNRNIIASHYQIAQKIGEGSFGIIFKGYDLLRDNLPIAVKFESRKSEAPQLKDEFKAYKVLNQTINNYIRNGQEHDPHRFLSIEGIPKVYYFGQEGYYNVLIIQLLGPSLEDLFEWCGRKFSVKTVAQVAKQMIQRIQFVHENDLIYRDIKPDNFLIGSQPGDNLIYLVDYGMIKQYRNPLTKQHIPYRERKSLSGTARYMSINTHLGREQSRRDDLESLGHVFIYFLKGELPWQGLKAPTNKLKYEKIGEKKQSTSIANLCHKLPRQFGEYLEYVRNLRFDQTPDYGYLIGLMDQCLLELDEVDDGEYDWNRLNDGKGWDWSKNRKINLNGYGSNARGHNNAGTNNTKNNVLRSNNTLPAARKQSGNTNGTSKVDEHTRLLQPGGAQLTTGYGGTGNPQYRAQRRHGANDDDDDGLLWSILKKCTCNCCC</sequence>
<dbReference type="SUPFAM" id="SSF56112">
    <property type="entry name" value="Protein kinase-like (PK-like)"/>
    <property type="match status" value="1"/>
</dbReference>
<dbReference type="GO" id="GO:0030447">
    <property type="term" value="P:filamentous growth"/>
    <property type="evidence" value="ECO:0007669"/>
    <property type="project" value="UniProtKB-ARBA"/>
</dbReference>
<dbReference type="Pfam" id="PF00069">
    <property type="entry name" value="Pkinase"/>
    <property type="match status" value="1"/>
</dbReference>
<keyword evidence="3 4" id="KW-0067">ATP-binding</keyword>
<dbReference type="OrthoDB" id="5800476at2759"/>
<comment type="caution">
    <text evidence="7">The sequence shown here is derived from an EMBL/GenBank/DDBJ whole genome shotgun (WGS) entry which is preliminary data.</text>
</comment>
<dbReference type="GO" id="GO:0005524">
    <property type="term" value="F:ATP binding"/>
    <property type="evidence" value="ECO:0007669"/>
    <property type="project" value="UniProtKB-UniRule"/>
</dbReference>
<dbReference type="InterPro" id="IPR000719">
    <property type="entry name" value="Prot_kinase_dom"/>
</dbReference>
<feature type="region of interest" description="Disordered" evidence="5">
    <location>
        <begin position="436"/>
        <end position="488"/>
    </location>
</feature>
<dbReference type="InterPro" id="IPR050235">
    <property type="entry name" value="CK1_Ser-Thr_kinase"/>
</dbReference>
<dbReference type="EC" id="2.7.11.1" evidence="1"/>
<dbReference type="FunFam" id="1.10.510.10:FF:001123">
    <property type="entry name" value="CK1/CK1/CK1-D protein kinase"/>
    <property type="match status" value="1"/>
</dbReference>
<feature type="domain" description="Protein kinase" evidence="6">
    <location>
        <begin position="87"/>
        <end position="375"/>
    </location>
</feature>
<dbReference type="PROSITE" id="PS00108">
    <property type="entry name" value="PROTEIN_KINASE_ST"/>
    <property type="match status" value="1"/>
</dbReference>
<dbReference type="InterPro" id="IPR008271">
    <property type="entry name" value="Ser/Thr_kinase_AS"/>
</dbReference>
<evidence type="ECO:0000256" key="4">
    <source>
        <dbReference type="PROSITE-ProRule" id="PRU10141"/>
    </source>
</evidence>
<reference evidence="7" key="1">
    <citation type="submission" date="2023-04" db="EMBL/GenBank/DDBJ databases">
        <title>Ambrosiozyma monospora NBRC 1965.</title>
        <authorList>
            <person name="Ichikawa N."/>
            <person name="Sato H."/>
            <person name="Tonouchi N."/>
        </authorList>
    </citation>
    <scope>NUCLEOTIDE SEQUENCE</scope>
    <source>
        <strain evidence="7">NBRC 1965</strain>
    </source>
</reference>
<feature type="region of interest" description="Disordered" evidence="5">
    <location>
        <begin position="411"/>
        <end position="430"/>
    </location>
</feature>
<keyword evidence="2 4" id="KW-0547">Nucleotide-binding</keyword>
<gene>
    <name evidence="7" type="ORF">Amon01_000512500</name>
</gene>
<feature type="region of interest" description="Disordered" evidence="5">
    <location>
        <begin position="38"/>
        <end position="79"/>
    </location>
</feature>
<evidence type="ECO:0000256" key="1">
    <source>
        <dbReference type="ARBA" id="ARBA00012513"/>
    </source>
</evidence>
<proteinExistence type="predicted"/>
<dbReference type="Proteomes" id="UP001165063">
    <property type="component" value="Unassembled WGS sequence"/>
</dbReference>
<dbReference type="AlphaFoldDB" id="A0A9W6YZN7"/>
<organism evidence="7 8">
    <name type="scientific">Ambrosiozyma monospora</name>
    <name type="common">Yeast</name>
    <name type="synonym">Endomycopsis monosporus</name>
    <dbReference type="NCBI Taxonomy" id="43982"/>
    <lineage>
        <taxon>Eukaryota</taxon>
        <taxon>Fungi</taxon>
        <taxon>Dikarya</taxon>
        <taxon>Ascomycota</taxon>
        <taxon>Saccharomycotina</taxon>
        <taxon>Pichiomycetes</taxon>
        <taxon>Pichiales</taxon>
        <taxon>Pichiaceae</taxon>
        <taxon>Ambrosiozyma</taxon>
    </lineage>
</organism>
<evidence type="ECO:0000259" key="6">
    <source>
        <dbReference type="PROSITE" id="PS50011"/>
    </source>
</evidence>
<dbReference type="SMART" id="SM00220">
    <property type="entry name" value="S_TKc"/>
    <property type="match status" value="1"/>
</dbReference>